<sequence>NNSKESIPFDPNLIPNSRASIRHLNSPNHEFEFGVFEKMADKPSRGLVLYGDGLVRLISPSHTHLHELASRGSCGFLSLINAFHSESEDERVVRELAQLLDAYDAYITTNKGNPSLSDCQKESRVPTISDRFMGLKAAIVTTNSSVKSFANFLGLSVFQFDEVIKNNKRESTATELLELLGFQGGKTLETCEFNLVFVHIGRNEKKNDLLSTDGIKLINELVGETLQIAQHGSEIGSRLHFSIVMSYGALSEDEDPSLSSLTLQKERNPNLSVLFPRQSYTMKGSNLVDNIRQCCPILIAQWQDAVTRKDMAETFSFDEFKEIHEEDISSWISNLDKLYKTEEDMLKNPIRRQALQKSPQSL</sequence>
<evidence type="ECO:0000313" key="2">
    <source>
        <dbReference type="Proteomes" id="UP000541444"/>
    </source>
</evidence>
<protein>
    <submittedName>
        <fullName evidence="1">Uncharacterized protein</fullName>
    </submittedName>
</protein>
<name>A0A7J7LHQ4_9MAGN</name>
<evidence type="ECO:0000313" key="1">
    <source>
        <dbReference type="EMBL" id="KAF6142167.1"/>
    </source>
</evidence>
<reference evidence="1 2" key="1">
    <citation type="journal article" date="2020" name="IScience">
        <title>Genome Sequencing of the Endangered Kingdonia uniflora (Circaeasteraceae, Ranunculales) Reveals Potential Mechanisms of Evolutionary Specialization.</title>
        <authorList>
            <person name="Sun Y."/>
            <person name="Deng T."/>
            <person name="Zhang A."/>
            <person name="Moore M.J."/>
            <person name="Landis J.B."/>
            <person name="Lin N."/>
            <person name="Zhang H."/>
            <person name="Zhang X."/>
            <person name="Huang J."/>
            <person name="Zhang X."/>
            <person name="Sun H."/>
            <person name="Wang H."/>
        </authorList>
    </citation>
    <scope>NUCLEOTIDE SEQUENCE [LARGE SCALE GENOMIC DNA]</scope>
    <source>
        <strain evidence="1">TB1705</strain>
        <tissue evidence="1">Leaf</tissue>
    </source>
</reference>
<dbReference type="PANTHER" id="PTHR35506">
    <property type="entry name" value="OS02G0135600 PROTEIN"/>
    <property type="match status" value="1"/>
</dbReference>
<organism evidence="1 2">
    <name type="scientific">Kingdonia uniflora</name>
    <dbReference type="NCBI Taxonomy" id="39325"/>
    <lineage>
        <taxon>Eukaryota</taxon>
        <taxon>Viridiplantae</taxon>
        <taxon>Streptophyta</taxon>
        <taxon>Embryophyta</taxon>
        <taxon>Tracheophyta</taxon>
        <taxon>Spermatophyta</taxon>
        <taxon>Magnoliopsida</taxon>
        <taxon>Ranunculales</taxon>
        <taxon>Circaeasteraceae</taxon>
        <taxon>Kingdonia</taxon>
    </lineage>
</organism>
<dbReference type="Proteomes" id="UP000541444">
    <property type="component" value="Unassembled WGS sequence"/>
</dbReference>
<dbReference type="AlphaFoldDB" id="A0A7J7LHQ4"/>
<dbReference type="EMBL" id="JACGCM010002279">
    <property type="protein sequence ID" value="KAF6142167.1"/>
    <property type="molecule type" value="Genomic_DNA"/>
</dbReference>
<accession>A0A7J7LHQ4</accession>
<dbReference type="OrthoDB" id="1891406at2759"/>
<proteinExistence type="predicted"/>
<gene>
    <name evidence="1" type="ORF">GIB67_037085</name>
</gene>
<feature type="non-terminal residue" evidence="1">
    <location>
        <position position="1"/>
    </location>
</feature>
<dbReference type="PANTHER" id="PTHR35506:SF1">
    <property type="entry name" value="OS02G0135600 PROTEIN"/>
    <property type="match status" value="1"/>
</dbReference>
<comment type="caution">
    <text evidence="1">The sequence shown here is derived from an EMBL/GenBank/DDBJ whole genome shotgun (WGS) entry which is preliminary data.</text>
</comment>
<keyword evidence="2" id="KW-1185">Reference proteome</keyword>